<dbReference type="Gene3D" id="3.40.50.300">
    <property type="entry name" value="P-loop containing nucleotide triphosphate hydrolases"/>
    <property type="match status" value="1"/>
</dbReference>
<dbReference type="PANTHER" id="PTHR43581">
    <property type="entry name" value="ATP/GTP PHOSPHATASE"/>
    <property type="match status" value="1"/>
</dbReference>
<protein>
    <submittedName>
        <fullName evidence="2">EA59 protein</fullName>
    </submittedName>
</protein>
<name>A0A0N7BL12_CLOPF</name>
<reference evidence="3 4" key="2">
    <citation type="journal article" date="2016" name="PLoS ONE">
        <title>Plasmid Characterization and Chromosome Analysis of Two netF+ Clostridium perfringens Isolates Associated with Foal and Canine Necrotizing Enteritis.</title>
        <authorList>
            <person name="Mehdizadeh Gohari I."/>
            <person name="Kropinski A.M."/>
            <person name="Weese S.J."/>
            <person name="Parreira V.R."/>
            <person name="Whitehead A.E."/>
            <person name="Boerlin P."/>
            <person name="Prescott J.F."/>
        </authorList>
    </citation>
    <scope>NUCLEOTIDE SEQUENCE [LARGE SCALE GENOMIC DNA]</scope>
    <source>
        <strain evidence="3 4">JP838</strain>
        <plasmid evidence="3">pJFP838D</plasmid>
        <plasmid evidence="4">Plasmid pJFP838D</plasmid>
    </source>
</reference>
<feature type="domain" description="ATPase AAA-type core" evidence="1">
    <location>
        <begin position="196"/>
        <end position="455"/>
    </location>
</feature>
<dbReference type="InterPro" id="IPR027417">
    <property type="entry name" value="P-loop_NTPase"/>
</dbReference>
<dbReference type="PATRIC" id="fig|1502.176.peg.3151"/>
<reference evidence="2" key="1">
    <citation type="journal article" date="2015" name="PLoS ONE">
        <title>A Novel Pore-Forming Toxin in Type A Clostridium perfringens Is Associated with Both Fatal Canine Hemorrhagic Gastroenteritis and Fatal Foal Necrotizing Enterocolitis.</title>
        <authorList>
            <person name="Gohari I.M."/>
            <person name="Parreira V.R."/>
            <person name="Nowell V.J."/>
            <person name="Nicholson V.M."/>
            <person name="Oliphant K."/>
            <person name="Prescott J.F."/>
        </authorList>
    </citation>
    <scope>NUCLEOTIDE SEQUENCE</scope>
    <source>
        <strain evidence="2">JP718</strain>
        <plasmid evidence="2">pCP718cpe</plasmid>
    </source>
</reference>
<geneLocation type="plasmid" evidence="2">
    <name>pCP718cpe</name>
</geneLocation>
<geneLocation type="plasmid" evidence="3 4">
    <name>pJFP838D</name>
</geneLocation>
<organism evidence="2">
    <name type="scientific">Clostridium perfringens</name>
    <dbReference type="NCBI Taxonomy" id="1502"/>
    <lineage>
        <taxon>Bacteria</taxon>
        <taxon>Bacillati</taxon>
        <taxon>Bacillota</taxon>
        <taxon>Clostridia</taxon>
        <taxon>Eubacteriales</taxon>
        <taxon>Clostridiaceae</taxon>
        <taxon>Clostridium</taxon>
    </lineage>
</organism>
<dbReference type="EMBL" id="KP739976">
    <property type="protein sequence ID" value="AKF16715.1"/>
    <property type="molecule type" value="Genomic_DNA"/>
</dbReference>
<dbReference type="RefSeq" id="WP_061416238.1">
    <property type="nucleotide sequence ID" value="NZ_CATNXB010000045.1"/>
</dbReference>
<dbReference type="GO" id="GO:0005524">
    <property type="term" value="F:ATP binding"/>
    <property type="evidence" value="ECO:0007669"/>
    <property type="project" value="InterPro"/>
</dbReference>
<evidence type="ECO:0000259" key="1">
    <source>
        <dbReference type="Pfam" id="PF13304"/>
    </source>
</evidence>
<evidence type="ECO:0000313" key="3">
    <source>
        <dbReference type="EMBL" id="AMN30555.1"/>
    </source>
</evidence>
<dbReference type="InterPro" id="IPR051396">
    <property type="entry name" value="Bact_Antivir_Def_Nuclease"/>
</dbReference>
<dbReference type="EMBL" id="CP013039">
    <property type="protein sequence ID" value="AMN30555.1"/>
    <property type="molecule type" value="Genomic_DNA"/>
</dbReference>
<gene>
    <name evidence="3" type="ORF">JFP838_pD0032</name>
</gene>
<dbReference type="Pfam" id="PF13304">
    <property type="entry name" value="AAA_21"/>
    <property type="match status" value="1"/>
</dbReference>
<dbReference type="GO" id="GO:0016887">
    <property type="term" value="F:ATP hydrolysis activity"/>
    <property type="evidence" value="ECO:0007669"/>
    <property type="project" value="InterPro"/>
</dbReference>
<keyword evidence="2" id="KW-0614">Plasmid</keyword>
<dbReference type="InterPro" id="IPR003959">
    <property type="entry name" value="ATPase_AAA_core"/>
</dbReference>
<evidence type="ECO:0000313" key="4">
    <source>
        <dbReference type="Proteomes" id="UP000070260"/>
    </source>
</evidence>
<evidence type="ECO:0000313" key="2">
    <source>
        <dbReference type="EMBL" id="AKF16715.1"/>
    </source>
</evidence>
<dbReference type="OrthoDB" id="1093370at2"/>
<dbReference type="Proteomes" id="UP000070260">
    <property type="component" value="Plasmid pJFP838D"/>
</dbReference>
<dbReference type="AlphaFoldDB" id="A0A0N7BL12"/>
<accession>A0A0N7BL12</accession>
<dbReference type="SUPFAM" id="SSF52540">
    <property type="entry name" value="P-loop containing nucleoside triphosphate hydrolases"/>
    <property type="match status" value="1"/>
</dbReference>
<dbReference type="PANTHER" id="PTHR43581:SF2">
    <property type="entry name" value="EXCINUCLEASE ATPASE SUBUNIT"/>
    <property type="match status" value="1"/>
</dbReference>
<sequence>MKFKRIESITEAIDVGVVYLIYDYWDDYGYCTRFNAYYKRNSKDKLEKIGLLKIGCESLSSKVEESESKNGYSSYSVENLISTELFNNLSNSFFSLGQDINYYKKVNDIFGDKNTEYYEALNDLGYDYERFNELYNNHEPSLINSLMRSLYTANVQQFNRISKGEAELTKYSFNFKYRNEKINIDVIPNSLPPSNIHILIGRNGVGKTWILHNMLLKLLKNGNECELEFEKSQKYDTSDEFSIDAPKNSFAGVVGVSFSVFDDALSLEIKDSEKITDKKIDDFNKIYKYIGLISKNEKDGKNKTKSVDDLAEEFISFLENIKKNKNKIETYIETCKYLDNDSMFRDNQFIKILEKYFNEKEIILFDNKRGNEYSSIVDNTLVKKFFLRLSSGHMIIILSLTALVDSVHEKTIVLIDEPETHLHPPLLSNYIRTLSFLLLKKNAIAIIATHSPIVIQEVPKSCVNRITRDGDDIHFEDVILETFATNTDSLTREIFGLEVIKTGFYQLLQKELESNFDETFQKFEGKVGSLGQILIQSLLSQKRSNNEEN</sequence>
<proteinExistence type="predicted"/>